<dbReference type="RefSeq" id="WP_330136728.1">
    <property type="nucleotide sequence ID" value="NZ_JAUTXY010000019.1"/>
</dbReference>
<dbReference type="EMBL" id="JAUTXY010000019">
    <property type="protein sequence ID" value="MEE2061569.1"/>
    <property type="molecule type" value="Genomic_DNA"/>
</dbReference>
<organism evidence="2 3">
    <name type="scientific">Rhodococcus artemisiae</name>
    <dbReference type="NCBI Taxonomy" id="714159"/>
    <lineage>
        <taxon>Bacteria</taxon>
        <taxon>Bacillati</taxon>
        <taxon>Actinomycetota</taxon>
        <taxon>Actinomycetes</taxon>
        <taxon>Mycobacteriales</taxon>
        <taxon>Nocardiaceae</taxon>
        <taxon>Rhodococcus</taxon>
    </lineage>
</organism>
<dbReference type="Proteomes" id="UP001336020">
    <property type="component" value="Unassembled WGS sequence"/>
</dbReference>
<keyword evidence="1" id="KW-1133">Transmembrane helix</keyword>
<evidence type="ECO:0000313" key="2">
    <source>
        <dbReference type="EMBL" id="MEE2061569.1"/>
    </source>
</evidence>
<keyword evidence="3" id="KW-1185">Reference proteome</keyword>
<feature type="transmembrane region" description="Helical" evidence="1">
    <location>
        <begin position="118"/>
        <end position="147"/>
    </location>
</feature>
<evidence type="ECO:0000256" key="1">
    <source>
        <dbReference type="SAM" id="Phobius"/>
    </source>
</evidence>
<feature type="transmembrane region" description="Helical" evidence="1">
    <location>
        <begin position="66"/>
        <end position="84"/>
    </location>
</feature>
<feature type="transmembrane region" description="Helical" evidence="1">
    <location>
        <begin position="159"/>
        <end position="184"/>
    </location>
</feature>
<keyword evidence="1" id="KW-0812">Transmembrane</keyword>
<feature type="transmembrane region" description="Helical" evidence="1">
    <location>
        <begin position="43"/>
        <end position="59"/>
    </location>
</feature>
<keyword evidence="1" id="KW-0472">Membrane</keyword>
<evidence type="ECO:0000313" key="3">
    <source>
        <dbReference type="Proteomes" id="UP001336020"/>
    </source>
</evidence>
<comment type="caution">
    <text evidence="2">The sequence shown here is derived from an EMBL/GenBank/DDBJ whole genome shotgun (WGS) entry which is preliminary data.</text>
</comment>
<accession>A0ABU7LJ19</accession>
<proteinExistence type="predicted"/>
<name>A0ABU7LJ19_9NOCA</name>
<reference evidence="2 3" key="1">
    <citation type="submission" date="2023-07" db="EMBL/GenBank/DDBJ databases">
        <authorList>
            <person name="Girao M."/>
            <person name="Carvalho M.F."/>
        </authorList>
    </citation>
    <scope>NUCLEOTIDE SEQUENCE [LARGE SCALE GENOMIC DNA]</scope>
    <source>
        <strain evidence="2 3">YIM65754</strain>
    </source>
</reference>
<sequence length="198" mass="20915">MQLAAMALGAVMIVAGVCAFVWPPRSLHRHGRAAGSYVRASSAGVISFGALPIVAGLGLSARSQDAVSAVVVTAGFAAAVWFVVEGMRVRRAEFRERQRQCVEKGAVPPRYFWSPWAIFGWTLALGFPVVLFGGLAVASGIGALIDFETAAEVERASQAFANVIAAGIFALVPVSAAAGLWRWWRSRSERRGALSLAA</sequence>
<gene>
    <name evidence="2" type="ORF">Q7514_29010</name>
</gene>
<protein>
    <submittedName>
        <fullName evidence="2">Uncharacterized protein</fullName>
    </submittedName>
</protein>